<dbReference type="PROSITE" id="PS00101">
    <property type="entry name" value="HEXAPEP_TRANSFERASES"/>
    <property type="match status" value="1"/>
</dbReference>
<dbReference type="PANTHER" id="PTHR23416">
    <property type="entry name" value="SIALIC ACID SYNTHASE-RELATED"/>
    <property type="match status" value="1"/>
</dbReference>
<keyword evidence="1 4" id="KW-0808">Transferase</keyword>
<organism evidence="4 5">
    <name type="scientific">Pseudoalteromonas phenolica</name>
    <dbReference type="NCBI Taxonomy" id="161398"/>
    <lineage>
        <taxon>Bacteria</taxon>
        <taxon>Pseudomonadati</taxon>
        <taxon>Pseudomonadota</taxon>
        <taxon>Gammaproteobacteria</taxon>
        <taxon>Alteromonadales</taxon>
        <taxon>Pseudoalteromonadaceae</taxon>
        <taxon>Pseudoalteromonas</taxon>
    </lineage>
</organism>
<evidence type="ECO:0000256" key="2">
    <source>
        <dbReference type="ARBA" id="ARBA00022737"/>
    </source>
</evidence>
<dbReference type="CDD" id="cd04647">
    <property type="entry name" value="LbH_MAT_like"/>
    <property type="match status" value="1"/>
</dbReference>
<dbReference type="Gene3D" id="2.160.10.10">
    <property type="entry name" value="Hexapeptide repeat proteins"/>
    <property type="match status" value="1"/>
</dbReference>
<evidence type="ECO:0000313" key="4">
    <source>
        <dbReference type="EMBL" id="ALO42133.1"/>
    </source>
</evidence>
<keyword evidence="3" id="KW-0012">Acyltransferase</keyword>
<sequence length="232" mass="25307">MYIALKKWIKNDNSVLGKLARKILYGLRNIEFPVIPLVHSSLYSFHRFIQNFFHTAIQFLYFSPMFKSRVAGSKKRLKLFCGMPQIFGPLKITLGDDVRMSGITTFCGRAVSNETPELIIGNNVDIGWQNAISVGNKVIIENDVRFAGKIFLAGFPGHPVDCELRAQGLPDTEDQVGDIIVKRGAWVGTGSTIIAGVTIGEGAIIAANSVVTKDVPAFTLAGGNPAKVIRTL</sequence>
<dbReference type="InterPro" id="IPR001451">
    <property type="entry name" value="Hexapep"/>
</dbReference>
<name>A0A0S2K237_9GAMM</name>
<keyword evidence="5" id="KW-1185">Reference proteome</keyword>
<keyword evidence="2" id="KW-0677">Repeat</keyword>
<evidence type="ECO:0000256" key="3">
    <source>
        <dbReference type="ARBA" id="ARBA00023315"/>
    </source>
</evidence>
<dbReference type="Pfam" id="PF00132">
    <property type="entry name" value="Hexapep"/>
    <property type="match status" value="1"/>
</dbReference>
<gene>
    <name evidence="4" type="ORF">PP2015_1631</name>
</gene>
<dbReference type="EMBL" id="CP013187">
    <property type="protein sequence ID" value="ALO42133.1"/>
    <property type="molecule type" value="Genomic_DNA"/>
</dbReference>
<reference evidence="4 5" key="1">
    <citation type="submission" date="2015-11" db="EMBL/GenBank/DDBJ databases">
        <authorList>
            <person name="Zhang Y."/>
            <person name="Guo Z."/>
        </authorList>
    </citation>
    <scope>NUCLEOTIDE SEQUENCE [LARGE SCALE GENOMIC DNA]</scope>
    <source>
        <strain evidence="4 5">KCTC 12086</strain>
    </source>
</reference>
<dbReference type="OrthoDB" id="9815592at2"/>
<dbReference type="RefSeq" id="WP_058029814.1">
    <property type="nucleotide sequence ID" value="NZ_CP013187.1"/>
</dbReference>
<evidence type="ECO:0000313" key="5">
    <source>
        <dbReference type="Proteomes" id="UP000061457"/>
    </source>
</evidence>
<dbReference type="KEGG" id="pphe:PP2015_1631"/>
<dbReference type="AlphaFoldDB" id="A0A0S2K237"/>
<protein>
    <submittedName>
        <fullName evidence="4">Acetyltransferase</fullName>
    </submittedName>
</protein>
<dbReference type="InterPro" id="IPR011004">
    <property type="entry name" value="Trimer_LpxA-like_sf"/>
</dbReference>
<accession>A0A0S2K237</accession>
<dbReference type="GO" id="GO:0016746">
    <property type="term" value="F:acyltransferase activity"/>
    <property type="evidence" value="ECO:0007669"/>
    <property type="project" value="UniProtKB-KW"/>
</dbReference>
<evidence type="ECO:0000256" key="1">
    <source>
        <dbReference type="ARBA" id="ARBA00022679"/>
    </source>
</evidence>
<dbReference type="InterPro" id="IPR051159">
    <property type="entry name" value="Hexapeptide_acetyltransf"/>
</dbReference>
<proteinExistence type="predicted"/>
<dbReference type="InterPro" id="IPR018357">
    <property type="entry name" value="Hexapep_transf_CS"/>
</dbReference>
<dbReference type="STRING" id="161398.PP2015_1631"/>
<dbReference type="Proteomes" id="UP000061457">
    <property type="component" value="Chromosome I"/>
</dbReference>
<dbReference type="SUPFAM" id="SSF51161">
    <property type="entry name" value="Trimeric LpxA-like enzymes"/>
    <property type="match status" value="1"/>
</dbReference>
<dbReference type="PATRIC" id="fig|161398.10.peg.1656"/>